<name>A0AAV5B3C1_9ACTN</name>
<reference evidence="1" key="1">
    <citation type="journal article" date="2022" name="Int. J. Syst. Evol. Microbiol.">
        <title>Granulimonas faecalis gen. nov., sp. nov., and Leptogranulimonas caecicola gen. nov., sp. nov., novel lactate-producing Atopobiaceae bacteria isolated from mouse intestines, and an emended description of the family Atopobiaceae.</title>
        <authorList>
            <person name="Morinaga K."/>
            <person name="Kusada H."/>
            <person name="Sakamoto S."/>
            <person name="Murakami T."/>
            <person name="Toyoda A."/>
            <person name="Mori H."/>
            <person name="Meng X.Y."/>
            <person name="Takashino M."/>
            <person name="Murotomi K."/>
            <person name="Tamaki H."/>
        </authorList>
    </citation>
    <scope>NUCLEOTIDE SEQUENCE</scope>
    <source>
        <strain evidence="1">OPF53</strain>
    </source>
</reference>
<keyword evidence="2" id="KW-1185">Reference proteome</keyword>
<dbReference type="RefSeq" id="WP_135977439.1">
    <property type="nucleotide sequence ID" value="NZ_BQKC01000001.1"/>
</dbReference>
<evidence type="ECO:0000313" key="1">
    <source>
        <dbReference type="EMBL" id="GJM55244.1"/>
    </source>
</evidence>
<proteinExistence type="predicted"/>
<accession>A0AAV5B3C1</accession>
<comment type="caution">
    <text evidence="1">The sequence shown here is derived from an EMBL/GenBank/DDBJ whole genome shotgun (WGS) entry which is preliminary data.</text>
</comment>
<sequence length="167" mass="17346">MARDSAGRGRTTAIKGLTVAVALAVLCVPVGLSSCTAGSAKAAGATTLGQTRKVGHGRKPDADELLVIRTDDSTSAYGKPMQVSAPSDGSGVPVTLVTEFFSTSRFLFIYVDGDMVEVQETPKDRTVVPLSGDRLSEGTHTVEAVQYAGDSPAATVTMYKTAQYVVS</sequence>
<dbReference type="AlphaFoldDB" id="A0AAV5B3C1"/>
<dbReference type="PROSITE" id="PS51257">
    <property type="entry name" value="PROKAR_LIPOPROTEIN"/>
    <property type="match status" value="1"/>
</dbReference>
<protein>
    <submittedName>
        <fullName evidence="1">Uncharacterized protein</fullName>
    </submittedName>
</protein>
<dbReference type="EMBL" id="BQKC01000001">
    <property type="protein sequence ID" value="GJM55244.1"/>
    <property type="molecule type" value="Genomic_DNA"/>
</dbReference>
<evidence type="ECO:0000313" key="2">
    <source>
        <dbReference type="Proteomes" id="UP001055025"/>
    </source>
</evidence>
<dbReference type="Proteomes" id="UP001055025">
    <property type="component" value="Unassembled WGS sequence"/>
</dbReference>
<organism evidence="1 2">
    <name type="scientific">Granulimonas faecalis</name>
    <dbReference type="NCBI Taxonomy" id="2894155"/>
    <lineage>
        <taxon>Bacteria</taxon>
        <taxon>Bacillati</taxon>
        <taxon>Actinomycetota</taxon>
        <taxon>Coriobacteriia</taxon>
        <taxon>Coriobacteriales</taxon>
        <taxon>Kribbibacteriaceae</taxon>
        <taxon>Granulimonas</taxon>
    </lineage>
</organism>
<gene>
    <name evidence="1" type="ORF">ATOP_08990</name>
</gene>